<name>A0ABP7QMT0_9SPHI</name>
<organism evidence="1 2">
    <name type="scientific">Pedobacter ginsengiterrae</name>
    <dbReference type="NCBI Taxonomy" id="871696"/>
    <lineage>
        <taxon>Bacteria</taxon>
        <taxon>Pseudomonadati</taxon>
        <taxon>Bacteroidota</taxon>
        <taxon>Sphingobacteriia</taxon>
        <taxon>Sphingobacteriales</taxon>
        <taxon>Sphingobacteriaceae</taxon>
        <taxon>Pedobacter</taxon>
    </lineage>
</organism>
<dbReference type="InterPro" id="IPR014710">
    <property type="entry name" value="RmlC-like_jellyroll"/>
</dbReference>
<sequence>MKNIMIALIGMVFFTACHPKIATKPVKTALFSEGNQVRNGNFTGEVRLNMLMPADTAYNSHIGSVSFKPGARTNWHYPGGQILLVTEGKGWYQEQGKKVQVIQKGDIIKCLPNVHHWHGASATDRMTHRAIGTNINKGTVVWLSKVTDEEYQYVGE</sequence>
<reference evidence="2" key="1">
    <citation type="journal article" date="2019" name="Int. J. Syst. Evol. Microbiol.">
        <title>The Global Catalogue of Microorganisms (GCM) 10K type strain sequencing project: providing services to taxonomists for standard genome sequencing and annotation.</title>
        <authorList>
            <consortium name="The Broad Institute Genomics Platform"/>
            <consortium name="The Broad Institute Genome Sequencing Center for Infectious Disease"/>
            <person name="Wu L."/>
            <person name="Ma J."/>
        </authorList>
    </citation>
    <scope>NUCLEOTIDE SEQUENCE [LARGE SCALE GENOMIC DNA]</scope>
    <source>
        <strain evidence="2">JCM 17338</strain>
    </source>
</reference>
<evidence type="ECO:0000313" key="2">
    <source>
        <dbReference type="Proteomes" id="UP001501081"/>
    </source>
</evidence>
<dbReference type="Gene3D" id="2.60.120.10">
    <property type="entry name" value="Jelly Rolls"/>
    <property type="match status" value="1"/>
</dbReference>
<protein>
    <recommendedName>
        <fullName evidence="3">Cupin domain-containing protein</fullName>
    </recommendedName>
</protein>
<evidence type="ECO:0000313" key="1">
    <source>
        <dbReference type="EMBL" id="GAA3984862.1"/>
    </source>
</evidence>
<dbReference type="PANTHER" id="PTHR43698">
    <property type="entry name" value="RIBD C-TERMINAL DOMAIN CONTAINING PROTEIN"/>
    <property type="match status" value="1"/>
</dbReference>
<dbReference type="RefSeq" id="WP_344770031.1">
    <property type="nucleotide sequence ID" value="NZ_BAABAK010000022.1"/>
</dbReference>
<dbReference type="CDD" id="cd02233">
    <property type="entry name" value="cupin_HNL-like"/>
    <property type="match status" value="1"/>
</dbReference>
<comment type="caution">
    <text evidence="1">The sequence shown here is derived from an EMBL/GenBank/DDBJ whole genome shotgun (WGS) entry which is preliminary data.</text>
</comment>
<accession>A0ABP7QMT0</accession>
<dbReference type="InterPro" id="IPR011051">
    <property type="entry name" value="RmlC_Cupin_sf"/>
</dbReference>
<keyword evidence="2" id="KW-1185">Reference proteome</keyword>
<evidence type="ECO:0008006" key="3">
    <source>
        <dbReference type="Google" id="ProtNLM"/>
    </source>
</evidence>
<dbReference type="SUPFAM" id="SSF51182">
    <property type="entry name" value="RmlC-like cupins"/>
    <property type="match status" value="1"/>
</dbReference>
<dbReference type="EMBL" id="BAABAK010000022">
    <property type="protein sequence ID" value="GAA3984862.1"/>
    <property type="molecule type" value="Genomic_DNA"/>
</dbReference>
<dbReference type="InterPro" id="IPR047263">
    <property type="entry name" value="HNL-like_cupin"/>
</dbReference>
<dbReference type="PANTHER" id="PTHR43698:SF1">
    <property type="entry name" value="BLL4564 PROTEIN"/>
    <property type="match status" value="1"/>
</dbReference>
<gene>
    <name evidence="1" type="ORF">GCM10022246_40650</name>
</gene>
<proteinExistence type="predicted"/>
<dbReference type="Proteomes" id="UP001501081">
    <property type="component" value="Unassembled WGS sequence"/>
</dbReference>
<dbReference type="PROSITE" id="PS51257">
    <property type="entry name" value="PROKAR_LIPOPROTEIN"/>
    <property type="match status" value="1"/>
</dbReference>